<feature type="transmembrane region" description="Helical" evidence="13">
    <location>
        <begin position="296"/>
        <end position="315"/>
    </location>
</feature>
<dbReference type="Proteomes" id="UP000694397">
    <property type="component" value="Chromosome 5"/>
</dbReference>
<dbReference type="OrthoDB" id="8620476at2759"/>
<organism evidence="15 16">
    <name type="scientific">Scleropages formosus</name>
    <name type="common">Asian bonytongue</name>
    <name type="synonym">Osteoglossum formosum</name>
    <dbReference type="NCBI Taxonomy" id="113540"/>
    <lineage>
        <taxon>Eukaryota</taxon>
        <taxon>Metazoa</taxon>
        <taxon>Chordata</taxon>
        <taxon>Craniata</taxon>
        <taxon>Vertebrata</taxon>
        <taxon>Euteleostomi</taxon>
        <taxon>Actinopterygii</taxon>
        <taxon>Neopterygii</taxon>
        <taxon>Teleostei</taxon>
        <taxon>Osteoglossocephala</taxon>
        <taxon>Osteoglossomorpha</taxon>
        <taxon>Osteoglossiformes</taxon>
        <taxon>Osteoglossidae</taxon>
        <taxon>Scleropages</taxon>
    </lineage>
</organism>
<dbReference type="GO" id="GO:0031410">
    <property type="term" value="C:cytoplasmic vesicle"/>
    <property type="evidence" value="ECO:0007669"/>
    <property type="project" value="Ensembl"/>
</dbReference>
<keyword evidence="6" id="KW-0256">Endoplasmic reticulum</keyword>
<dbReference type="GeneID" id="108931115"/>
<dbReference type="GlyCosmos" id="A0A8C9RU46">
    <property type="glycosylation" value="1 site, No reported glycans"/>
</dbReference>
<feature type="region of interest" description="Disordered" evidence="14">
    <location>
        <begin position="483"/>
        <end position="502"/>
    </location>
</feature>
<accession>A0A8C9RU46</accession>
<comment type="function">
    <text evidence="13">Structural component of the gap junctions and the hemichannels.</text>
</comment>
<feature type="transmembrane region" description="Helical" evidence="13">
    <location>
        <begin position="228"/>
        <end position="248"/>
    </location>
</feature>
<keyword evidence="10 12" id="KW-0325">Glycoprotein</keyword>
<dbReference type="GO" id="GO:0005886">
    <property type="term" value="C:plasma membrane"/>
    <property type="evidence" value="ECO:0007669"/>
    <property type="project" value="UniProtKB-SubCell"/>
</dbReference>
<comment type="similarity">
    <text evidence="13">Belongs to the pannexin family.</text>
</comment>
<evidence type="ECO:0000256" key="3">
    <source>
        <dbReference type="ARBA" id="ARBA00022448"/>
    </source>
</evidence>
<keyword evidence="7 13" id="KW-1133">Transmembrane helix</keyword>
<feature type="glycosylation site" description="N-linked (GlcNAc...) asparagine" evidence="12">
    <location>
        <position position="87"/>
    </location>
</feature>
<evidence type="ECO:0000256" key="13">
    <source>
        <dbReference type="RuleBase" id="RU010713"/>
    </source>
</evidence>
<keyword evidence="11 13" id="KW-0407">Ion channel</keyword>
<dbReference type="CTD" id="56666"/>
<keyword evidence="9 13" id="KW-0472">Membrane</keyword>
<reference evidence="15" key="3">
    <citation type="submission" date="2025-09" db="UniProtKB">
        <authorList>
            <consortium name="Ensembl"/>
        </authorList>
    </citation>
    <scope>IDENTIFICATION</scope>
</reference>
<feature type="compositionally biased region" description="Basic and acidic residues" evidence="14">
    <location>
        <begin position="640"/>
        <end position="652"/>
    </location>
</feature>
<dbReference type="KEGG" id="sfm:108931115"/>
<dbReference type="GO" id="GO:0032732">
    <property type="term" value="P:positive regulation of interleukin-1 production"/>
    <property type="evidence" value="ECO:0007669"/>
    <property type="project" value="InterPro"/>
</dbReference>
<dbReference type="GO" id="GO:0005789">
    <property type="term" value="C:endoplasmic reticulum membrane"/>
    <property type="evidence" value="ECO:0007669"/>
    <property type="project" value="UniProtKB-SubCell"/>
</dbReference>
<evidence type="ECO:0000256" key="6">
    <source>
        <dbReference type="ARBA" id="ARBA00022824"/>
    </source>
</evidence>
<keyword evidence="3 13" id="KW-0813">Transport</keyword>
<sequence length="661" mass="73853">MQHVLEQNLDMATALLAGEKLKELIMPGSTQDEKGARLAGLTVQLKLELPFDRVVTIGTVIIPILLVTLVFTRNFAEESIYCYTPHNFTRDQALYARGYCWTELRDAVPGVEPASRPSLFEHKFLPYALLAFAGIMYIPALGWEFLASTRLTSELNFLLHEIDNCYHRAAEGRAPKIEKQIQSKGPGITERERREIIENAEKEKSPEQNLFEKYLERRGQSNFLAKLYLARHLAIICLSSIPITYLSVYYARQRQNEFTCALGEPPDTSSSPGLRLSVNCKLPAVQLQRIMAAVDIGLLCVMNLIILVNLLHLFVVRKSNFVFDKLHKVGIKTRRRWQKSQFCDINILAMFCNENRDHIKSLNRLDFITNESDLMYDNVVRQLLAALAQSNHDATPTVRDSGIQTMDPSLDPSVLGEGEIASEPLVIKRPRKKIKWIPTSNPLPQSFKEPLMLARLENSTKPEKPKPLRRKTVADTFIAPLLDSKSTQHPPTPKATDLSGVGMEKKHKGNFSLDVHPYMLALRKPKAETSNTESLASNPSALDTVFLEGTHTVVHVPSSVAEKKETISEPKPAPFSGVSLPASSFLNGSTASLPTTCPPEPLGPPSDPESQAGPFSRNPTHPLLTIHHTLYEEEEEEPSEQAHRDRLAERPTGELIAAGEC</sequence>
<dbReference type="InterPro" id="IPR039099">
    <property type="entry name" value="Pannexin"/>
</dbReference>
<dbReference type="Pfam" id="PF00876">
    <property type="entry name" value="Innexin"/>
    <property type="match status" value="1"/>
</dbReference>
<dbReference type="RefSeq" id="XP_018602232.1">
    <property type="nucleotide sequence ID" value="XM_018746716.2"/>
</dbReference>
<dbReference type="GO" id="GO:0005921">
    <property type="term" value="C:gap junction"/>
    <property type="evidence" value="ECO:0007669"/>
    <property type="project" value="UniProtKB-UniRule"/>
</dbReference>
<dbReference type="GO" id="GO:0006812">
    <property type="term" value="P:monoatomic cation transport"/>
    <property type="evidence" value="ECO:0007669"/>
    <property type="project" value="InterPro"/>
</dbReference>
<feature type="transmembrane region" description="Helical" evidence="13">
    <location>
        <begin position="54"/>
        <end position="71"/>
    </location>
</feature>
<dbReference type="GO" id="GO:0022829">
    <property type="term" value="F:wide pore channel activity"/>
    <property type="evidence" value="ECO:0007669"/>
    <property type="project" value="TreeGrafter"/>
</dbReference>
<feature type="compositionally biased region" description="Pro residues" evidence="14">
    <location>
        <begin position="596"/>
        <end position="607"/>
    </location>
</feature>
<evidence type="ECO:0000256" key="8">
    <source>
        <dbReference type="ARBA" id="ARBA00023065"/>
    </source>
</evidence>
<keyword evidence="4" id="KW-1003">Cell membrane</keyword>
<evidence type="ECO:0000256" key="7">
    <source>
        <dbReference type="ARBA" id="ARBA00022989"/>
    </source>
</evidence>
<reference evidence="15 16" key="1">
    <citation type="submission" date="2019-04" db="EMBL/GenBank/DDBJ databases">
        <authorList>
            <consortium name="Wellcome Sanger Institute Data Sharing"/>
        </authorList>
    </citation>
    <scope>NUCLEOTIDE SEQUENCE [LARGE SCALE GENOMIC DNA]</scope>
</reference>
<dbReference type="AlphaFoldDB" id="A0A8C9RU46"/>
<dbReference type="Ensembl" id="ENSSFOT00015020933.2">
    <property type="protein sequence ID" value="ENSSFOP00015020700.1"/>
    <property type="gene ID" value="ENSSFOG00015013318.2"/>
</dbReference>
<evidence type="ECO:0000256" key="12">
    <source>
        <dbReference type="PIRSR" id="PIRSR600990-52"/>
    </source>
</evidence>
<proteinExistence type="inferred from homology"/>
<dbReference type="InterPro" id="IPR000990">
    <property type="entry name" value="Innexin"/>
</dbReference>
<reference evidence="15" key="2">
    <citation type="submission" date="2025-08" db="UniProtKB">
        <authorList>
            <consortium name="Ensembl"/>
        </authorList>
    </citation>
    <scope>IDENTIFICATION</scope>
</reference>
<keyword evidence="8 13" id="KW-0406">Ion transport</keyword>
<name>A0A8C9RU46_SCLFO</name>
<dbReference type="PROSITE" id="PS51013">
    <property type="entry name" value="PANNEXIN"/>
    <property type="match status" value="1"/>
</dbReference>
<comment type="subcellular location">
    <subcellularLocation>
        <location evidence="2 13">Cell membrane</location>
        <topology evidence="2 13">Multi-pass membrane protein</topology>
    </subcellularLocation>
    <subcellularLocation>
        <location evidence="1">Endoplasmic reticulum membrane</location>
        <topology evidence="1">Multi-pass membrane protein</topology>
    </subcellularLocation>
</comment>
<gene>
    <name evidence="15" type="primary">PANX2</name>
    <name evidence="13" type="synonym">PANX</name>
    <name evidence="15" type="synonym">panx2</name>
</gene>
<evidence type="ECO:0000256" key="9">
    <source>
        <dbReference type="ARBA" id="ARBA00023136"/>
    </source>
</evidence>
<keyword evidence="16" id="KW-1185">Reference proteome</keyword>
<evidence type="ECO:0000256" key="1">
    <source>
        <dbReference type="ARBA" id="ARBA00004477"/>
    </source>
</evidence>
<evidence type="ECO:0000256" key="2">
    <source>
        <dbReference type="ARBA" id="ARBA00004651"/>
    </source>
</evidence>
<feature type="region of interest" description="Disordered" evidence="14">
    <location>
        <begin position="586"/>
        <end position="661"/>
    </location>
</feature>
<dbReference type="GO" id="GO:0034220">
    <property type="term" value="P:monoatomic ion transmembrane transport"/>
    <property type="evidence" value="ECO:0007669"/>
    <property type="project" value="UniProtKB-KW"/>
</dbReference>
<dbReference type="GO" id="GO:0007267">
    <property type="term" value="P:cell-cell signaling"/>
    <property type="evidence" value="ECO:0007669"/>
    <property type="project" value="TreeGrafter"/>
</dbReference>
<evidence type="ECO:0000256" key="5">
    <source>
        <dbReference type="ARBA" id="ARBA00022692"/>
    </source>
</evidence>
<keyword evidence="5 13" id="KW-0812">Transmembrane</keyword>
<evidence type="ECO:0000256" key="10">
    <source>
        <dbReference type="ARBA" id="ARBA00023180"/>
    </source>
</evidence>
<evidence type="ECO:0000256" key="11">
    <source>
        <dbReference type="ARBA" id="ARBA00023303"/>
    </source>
</evidence>
<feature type="transmembrane region" description="Helical" evidence="13">
    <location>
        <begin position="124"/>
        <end position="143"/>
    </location>
</feature>
<dbReference type="PANTHER" id="PTHR15759">
    <property type="entry name" value="PANNEXIN"/>
    <property type="match status" value="1"/>
</dbReference>
<protein>
    <recommendedName>
        <fullName evidence="13">Pannexin</fullName>
    </recommendedName>
</protein>
<evidence type="ECO:0000256" key="14">
    <source>
        <dbReference type="SAM" id="MobiDB-lite"/>
    </source>
</evidence>
<evidence type="ECO:0000256" key="4">
    <source>
        <dbReference type="ARBA" id="ARBA00022475"/>
    </source>
</evidence>
<dbReference type="PANTHER" id="PTHR15759:SF7">
    <property type="entry name" value="PANNEXIN-2"/>
    <property type="match status" value="1"/>
</dbReference>
<evidence type="ECO:0000313" key="15">
    <source>
        <dbReference type="Ensembl" id="ENSSFOP00015020700.1"/>
    </source>
</evidence>
<evidence type="ECO:0000313" key="16">
    <source>
        <dbReference type="Proteomes" id="UP000694397"/>
    </source>
</evidence>
<dbReference type="GeneTree" id="ENSGT00940000153972"/>